<protein>
    <recommendedName>
        <fullName evidence="1">CxC2-like cysteine cluster KDZ transposase-associated domain-containing protein</fullName>
    </recommendedName>
</protein>
<dbReference type="Proteomes" id="UP001556367">
    <property type="component" value="Unassembled WGS sequence"/>
</dbReference>
<evidence type="ECO:0000313" key="3">
    <source>
        <dbReference type="Proteomes" id="UP001556367"/>
    </source>
</evidence>
<feature type="domain" description="CxC2-like cysteine cluster KDZ transposase-associated" evidence="1">
    <location>
        <begin position="236"/>
        <end position="343"/>
    </location>
</feature>
<comment type="caution">
    <text evidence="2">The sequence shown here is derived from an EMBL/GenBank/DDBJ whole genome shotgun (WGS) entry which is preliminary data.</text>
</comment>
<dbReference type="InterPro" id="IPR041457">
    <property type="entry name" value="CxC2_KDZ-assoc"/>
</dbReference>
<dbReference type="Pfam" id="PF18803">
    <property type="entry name" value="CxC2"/>
    <property type="match status" value="1"/>
</dbReference>
<gene>
    <name evidence="2" type="ORF">HGRIS_001645</name>
</gene>
<reference evidence="3" key="1">
    <citation type="submission" date="2024-06" db="EMBL/GenBank/DDBJ databases">
        <title>Multi-omics analyses provide insights into the biosynthesis of the anticancer antibiotic pleurotin in Hohenbuehelia grisea.</title>
        <authorList>
            <person name="Weaver J.A."/>
            <person name="Alberti F."/>
        </authorList>
    </citation>
    <scope>NUCLEOTIDE SEQUENCE [LARGE SCALE GENOMIC DNA]</scope>
    <source>
        <strain evidence="3">T-177</strain>
    </source>
</reference>
<keyword evidence="3" id="KW-1185">Reference proteome</keyword>
<proteinExistence type="predicted"/>
<accession>A0ABR3JI12</accession>
<name>A0ABR3JI12_9AGAR</name>
<dbReference type="EMBL" id="JASNQZ010000006">
    <property type="protein sequence ID" value="KAL0955398.1"/>
    <property type="molecule type" value="Genomic_DNA"/>
</dbReference>
<evidence type="ECO:0000259" key="1">
    <source>
        <dbReference type="Pfam" id="PF18803"/>
    </source>
</evidence>
<sequence>MHFNYRFGLRVHTLAYSCIAEMLRLDSQVMEGMAELEELQDEWRPWRAVSDNWSVLIVLQKRDFPLQLRDYNDYDILNGFALPLGDLNLMHSGSSDLATRLLNSRSTWKAFEIKRHTNRRNQSNQFASWDTYVPSPAPTASHRHTSFIVNADASLSSFSQSVSSNAASTLPPLEAIFWNTSQAPPQNSAMTGNMGNFDTLDPTYIEHLAKLDLDLLQKRKCTKSVWCDRFFTKAKLKDVGLRLQLGHPPGQACLLPLRASGDNFVVLNITGIHEVGLDYCGCPLAPSYQIQLLRHRLFPATVMNPKTAATFRLLDFAQMLSVEGKVSVFECYRSLVRLTDNTGLNTPKDQYPALLRMLRQFRHILMLKRSGKGHHPDGASSAKPGELAVWCPACPHPFKNLPESWCDAPTDKQWLYQLFVGIDANFRLKRKNVSNEDKDPSLTDGSGYFVETKPYMDHIRTHKPIVQRSTCQAHKAITQAETRNSTGLAATGAGTIDCIRHDFKCPSSVGDLQVGERYINMDCLFFSSIKNEDLRSILVSYDIACQWHKNLVERMPTLPRVLHIKWDETEFSFAVPKFHLPAHITDCQVQFSLNYLRGVGRTDGEAPERGWDFLNPAAGQTKEMGPGSRRDLLEDLMGDRNWAKICGFGNSLLHRKEAVPESNDHSRSHEELNAITPEVKRKEWLAALQRWEADPSQPNPFYNSAKPMSQTAVRLALSLAEASALEEGKLSMLHDEVTPAVFISSGLDLEEVQRGLARDAGQLSENPTQLQELKIVKRHNALRAKTEAWHDIQKLYCPNAYARHLQQERERTDRGDAAPSLEKIVLLLPSAVLAADECRKDLREIEWQLRIAQATDALETIRSNFRILVDGWHHKDCFSRGQREGTRAMSLLDRTQALINADVETYRAAYQALLILAGILKKDPAWGKNLRLLHDDDIKPLAVTDLSLGEGRRRLPWIWTVPGAAMDGDAMRQQWSQSRARALRWSEEVELLQEEMRRVGQFLNWQAKWWLAQADRVVRDSPAHQEGQLVYARKQADLRHRLCASFNQNWASLPALLAFWDPYTEESVL</sequence>
<evidence type="ECO:0000313" key="2">
    <source>
        <dbReference type="EMBL" id="KAL0955398.1"/>
    </source>
</evidence>
<dbReference type="InterPro" id="IPR040521">
    <property type="entry name" value="KDZ"/>
</dbReference>
<dbReference type="Pfam" id="PF18758">
    <property type="entry name" value="KDZ"/>
    <property type="match status" value="1"/>
</dbReference>
<dbReference type="PANTHER" id="PTHR33096:SF1">
    <property type="entry name" value="CXC1-LIKE CYSTEINE CLUSTER ASSOCIATED WITH KDZ TRANSPOSASES DOMAIN-CONTAINING PROTEIN"/>
    <property type="match status" value="1"/>
</dbReference>
<dbReference type="PANTHER" id="PTHR33096">
    <property type="entry name" value="CXC2 DOMAIN-CONTAINING PROTEIN"/>
    <property type="match status" value="1"/>
</dbReference>
<organism evidence="2 3">
    <name type="scientific">Hohenbuehelia grisea</name>
    <dbReference type="NCBI Taxonomy" id="104357"/>
    <lineage>
        <taxon>Eukaryota</taxon>
        <taxon>Fungi</taxon>
        <taxon>Dikarya</taxon>
        <taxon>Basidiomycota</taxon>
        <taxon>Agaricomycotina</taxon>
        <taxon>Agaricomycetes</taxon>
        <taxon>Agaricomycetidae</taxon>
        <taxon>Agaricales</taxon>
        <taxon>Pleurotineae</taxon>
        <taxon>Pleurotaceae</taxon>
        <taxon>Hohenbuehelia</taxon>
    </lineage>
</organism>